<protein>
    <submittedName>
        <fullName evidence="1">Uncharacterized protein</fullName>
    </submittedName>
</protein>
<sequence length="66" mass="7595">MPKELQDLVEEFSDVFASPTGLPPTRATDHSIHLEPGKSPINIRWYRYAHFQKSGIERQVQKMLAT</sequence>
<dbReference type="EMBL" id="BSYR01000017">
    <property type="protein sequence ID" value="GMI79999.1"/>
    <property type="molecule type" value="Genomic_DNA"/>
</dbReference>
<dbReference type="Gene3D" id="3.10.10.10">
    <property type="entry name" value="HIV Type 1 Reverse Transcriptase, subunit A, domain 1"/>
    <property type="match status" value="1"/>
</dbReference>
<proteinExistence type="predicted"/>
<dbReference type="SUPFAM" id="SSF56672">
    <property type="entry name" value="DNA/RNA polymerases"/>
    <property type="match status" value="1"/>
</dbReference>
<comment type="caution">
    <text evidence="1">The sequence shown here is derived from an EMBL/GenBank/DDBJ whole genome shotgun (WGS) entry which is preliminary data.</text>
</comment>
<dbReference type="InterPro" id="IPR043502">
    <property type="entry name" value="DNA/RNA_pol_sf"/>
</dbReference>
<evidence type="ECO:0000313" key="1">
    <source>
        <dbReference type="EMBL" id="GMI79999.1"/>
    </source>
</evidence>
<evidence type="ECO:0000313" key="2">
    <source>
        <dbReference type="Proteomes" id="UP001165190"/>
    </source>
</evidence>
<accession>A0A9W7LWS7</accession>
<keyword evidence="2" id="KW-1185">Reference proteome</keyword>
<name>A0A9W7LWS7_HIBTR</name>
<organism evidence="1 2">
    <name type="scientific">Hibiscus trionum</name>
    <name type="common">Flower of an hour</name>
    <dbReference type="NCBI Taxonomy" id="183268"/>
    <lineage>
        <taxon>Eukaryota</taxon>
        <taxon>Viridiplantae</taxon>
        <taxon>Streptophyta</taxon>
        <taxon>Embryophyta</taxon>
        <taxon>Tracheophyta</taxon>
        <taxon>Spermatophyta</taxon>
        <taxon>Magnoliopsida</taxon>
        <taxon>eudicotyledons</taxon>
        <taxon>Gunneridae</taxon>
        <taxon>Pentapetalae</taxon>
        <taxon>rosids</taxon>
        <taxon>malvids</taxon>
        <taxon>Malvales</taxon>
        <taxon>Malvaceae</taxon>
        <taxon>Malvoideae</taxon>
        <taxon>Hibiscus</taxon>
    </lineage>
</organism>
<dbReference type="OrthoDB" id="1748685at2759"/>
<dbReference type="Proteomes" id="UP001165190">
    <property type="component" value="Unassembled WGS sequence"/>
</dbReference>
<reference evidence="1" key="1">
    <citation type="submission" date="2023-05" db="EMBL/GenBank/DDBJ databases">
        <title>Genome and transcriptome analyses reveal genes involved in the formation of fine ridges on petal epidermal cells in Hibiscus trionum.</title>
        <authorList>
            <person name="Koshimizu S."/>
            <person name="Masuda S."/>
            <person name="Ishii T."/>
            <person name="Shirasu K."/>
            <person name="Hoshino A."/>
            <person name="Arita M."/>
        </authorList>
    </citation>
    <scope>NUCLEOTIDE SEQUENCE</scope>
    <source>
        <strain evidence="1">Hamamatsu line</strain>
    </source>
</reference>
<gene>
    <name evidence="1" type="ORF">HRI_001669200</name>
</gene>
<dbReference type="AlphaFoldDB" id="A0A9W7LWS7"/>